<dbReference type="AlphaFoldDB" id="A0AAU6Q6W6"/>
<evidence type="ECO:0000313" key="3">
    <source>
        <dbReference type="EMBL" id="WYF46037.1"/>
    </source>
</evidence>
<name>A0AAU6Q6W6_9DEIO</name>
<dbReference type="RefSeq" id="WP_339097440.1">
    <property type="nucleotide sequence ID" value="NZ_CP149783.1"/>
</dbReference>
<evidence type="ECO:0000259" key="2">
    <source>
        <dbReference type="PROSITE" id="PS50110"/>
    </source>
</evidence>
<dbReference type="InterPro" id="IPR011006">
    <property type="entry name" value="CheY-like_superfamily"/>
</dbReference>
<dbReference type="GO" id="GO:0000160">
    <property type="term" value="P:phosphorelay signal transduction system"/>
    <property type="evidence" value="ECO:0007669"/>
    <property type="project" value="InterPro"/>
</dbReference>
<sequence>MWGAEATDDTQDAAHLAVASSISGPVALRVADFGQIEEVAVTAPNSVLAQLDYLSGMAVSGSGRALPLLDPAGLLRLSRRPERGLGRVSADELSTPRRVLLVDDSLSVRRLVGKMLERGQYHVTTASDGQEALDLLQLDPTYDGVLTDLEMPRLNGYELLSALRTRPDTARLPVLVMTTRAGEKHQRLAFQLGADDYFTKPVNEALLLRRLGSLLAAPRSPETI</sequence>
<dbReference type="Gene3D" id="3.40.50.2300">
    <property type="match status" value="1"/>
</dbReference>
<dbReference type="SMART" id="SM00448">
    <property type="entry name" value="REC"/>
    <property type="match status" value="1"/>
</dbReference>
<dbReference type="InterPro" id="IPR036061">
    <property type="entry name" value="CheW-like_dom_sf"/>
</dbReference>
<dbReference type="CDD" id="cd00156">
    <property type="entry name" value="REC"/>
    <property type="match status" value="1"/>
</dbReference>
<evidence type="ECO:0000256" key="1">
    <source>
        <dbReference type="PROSITE-ProRule" id="PRU00169"/>
    </source>
</evidence>
<feature type="domain" description="Response regulatory" evidence="2">
    <location>
        <begin position="98"/>
        <end position="215"/>
    </location>
</feature>
<gene>
    <name evidence="3" type="ORF">WDJ50_16575</name>
</gene>
<reference evidence="3" key="1">
    <citation type="submission" date="2024-03" db="EMBL/GenBank/DDBJ databases">
        <title>Deinococcus weizhi sp. nov., isolated from human skin.</title>
        <authorList>
            <person name="Wei Z."/>
            <person name="Tian F."/>
            <person name="Yang C."/>
            <person name="Xin L.T."/>
            <person name="Wen Z.J."/>
            <person name="Lan K.C."/>
            <person name="Yu L."/>
            <person name="Zhe W."/>
            <person name="Dan F.D."/>
            <person name="Jun W."/>
            <person name="Rui Z."/>
            <person name="Yong X.J."/>
            <person name="Ting Y."/>
            <person name="Wei X."/>
            <person name="Xu Z.G."/>
            <person name="Xin Z."/>
            <person name="Dong F.G."/>
            <person name="Ni X.M."/>
            <person name="Zheng M.G."/>
            <person name="Chun Y."/>
            <person name="Qian W.X."/>
        </authorList>
    </citation>
    <scope>NUCLEOTIDE SEQUENCE</scope>
    <source>
        <strain evidence="3">VB142</strain>
    </source>
</reference>
<dbReference type="PANTHER" id="PTHR43395:SF1">
    <property type="entry name" value="CHEMOTAXIS PROTEIN CHEA"/>
    <property type="match status" value="1"/>
</dbReference>
<dbReference type="InterPro" id="IPR001789">
    <property type="entry name" value="Sig_transdc_resp-reg_receiver"/>
</dbReference>
<dbReference type="EMBL" id="CP149783">
    <property type="protein sequence ID" value="WYF46037.1"/>
    <property type="molecule type" value="Genomic_DNA"/>
</dbReference>
<dbReference type="InterPro" id="IPR051315">
    <property type="entry name" value="Bact_Chemotaxis_CheA"/>
</dbReference>
<dbReference type="GO" id="GO:0006935">
    <property type="term" value="P:chemotaxis"/>
    <property type="evidence" value="ECO:0007669"/>
    <property type="project" value="InterPro"/>
</dbReference>
<dbReference type="PROSITE" id="PS50110">
    <property type="entry name" value="RESPONSE_REGULATORY"/>
    <property type="match status" value="1"/>
</dbReference>
<feature type="modified residue" description="4-aspartylphosphate" evidence="1">
    <location>
        <position position="148"/>
    </location>
</feature>
<proteinExistence type="predicted"/>
<protein>
    <submittedName>
        <fullName evidence="3">Response regulator</fullName>
    </submittedName>
</protein>
<dbReference type="SUPFAM" id="SSF50341">
    <property type="entry name" value="CheW-like"/>
    <property type="match status" value="1"/>
</dbReference>
<organism evidence="3">
    <name type="scientific">Deinococcus sp. VB142</name>
    <dbReference type="NCBI Taxonomy" id="3112952"/>
    <lineage>
        <taxon>Bacteria</taxon>
        <taxon>Thermotogati</taxon>
        <taxon>Deinococcota</taxon>
        <taxon>Deinococci</taxon>
        <taxon>Deinococcales</taxon>
        <taxon>Deinococcaceae</taxon>
        <taxon>Deinococcus</taxon>
    </lineage>
</organism>
<accession>A0AAU6Q6W6</accession>
<dbReference type="SUPFAM" id="SSF52172">
    <property type="entry name" value="CheY-like"/>
    <property type="match status" value="1"/>
</dbReference>
<keyword evidence="1" id="KW-0597">Phosphoprotein</keyword>
<dbReference type="PANTHER" id="PTHR43395">
    <property type="entry name" value="SENSOR HISTIDINE KINASE CHEA"/>
    <property type="match status" value="1"/>
</dbReference>
<dbReference type="Pfam" id="PF00072">
    <property type="entry name" value="Response_reg"/>
    <property type="match status" value="1"/>
</dbReference>